<keyword evidence="7" id="KW-0289">Folate biosynthesis</keyword>
<evidence type="ECO:0000256" key="1">
    <source>
        <dbReference type="ARBA" id="ARBA00005051"/>
    </source>
</evidence>
<dbReference type="GO" id="GO:0046656">
    <property type="term" value="P:folic acid biosynthetic process"/>
    <property type="evidence" value="ECO:0007669"/>
    <property type="project" value="UniProtKB-KW"/>
</dbReference>
<name>A0A644X0P9_9ZZZZ</name>
<evidence type="ECO:0000256" key="6">
    <source>
        <dbReference type="ARBA" id="ARBA00022840"/>
    </source>
</evidence>
<dbReference type="EC" id="2.7.6.3" evidence="2"/>
<dbReference type="NCBIfam" id="TIGR01498">
    <property type="entry name" value="folK"/>
    <property type="match status" value="1"/>
</dbReference>
<sequence>MSTVALSLGSNLGDRLQLLRKAVSLLRGAGLVILASSDVFETPPWGVENQPRFLNACVLAETRLSPEELLDLLKQMEDALGRTPEKRWGPRIIDIDILFCDGVSVRSDRLTIPHREMARRAFVLLPLAQVAPEWRHPETGLTPEDMIRLLPPAETGGILRVCSL</sequence>
<evidence type="ECO:0000256" key="3">
    <source>
        <dbReference type="ARBA" id="ARBA00022679"/>
    </source>
</evidence>
<evidence type="ECO:0000256" key="4">
    <source>
        <dbReference type="ARBA" id="ARBA00022741"/>
    </source>
</evidence>
<evidence type="ECO:0000256" key="5">
    <source>
        <dbReference type="ARBA" id="ARBA00022777"/>
    </source>
</evidence>
<evidence type="ECO:0000259" key="8">
    <source>
        <dbReference type="PROSITE" id="PS00794"/>
    </source>
</evidence>
<organism evidence="9">
    <name type="scientific">bioreactor metagenome</name>
    <dbReference type="NCBI Taxonomy" id="1076179"/>
    <lineage>
        <taxon>unclassified sequences</taxon>
        <taxon>metagenomes</taxon>
        <taxon>ecological metagenomes</taxon>
    </lineage>
</organism>
<keyword evidence="6" id="KW-0067">ATP-binding</keyword>
<dbReference type="Gene3D" id="3.30.70.560">
    <property type="entry name" value="7,8-Dihydro-6-hydroxymethylpterin-pyrophosphokinase HPPK"/>
    <property type="match status" value="1"/>
</dbReference>
<dbReference type="InterPro" id="IPR000550">
    <property type="entry name" value="Hppk"/>
</dbReference>
<accession>A0A644X0P9</accession>
<dbReference type="CDD" id="cd00483">
    <property type="entry name" value="HPPK"/>
    <property type="match status" value="1"/>
</dbReference>
<evidence type="ECO:0000313" key="9">
    <source>
        <dbReference type="EMBL" id="MPM09378.1"/>
    </source>
</evidence>
<protein>
    <recommendedName>
        <fullName evidence="2">2-amino-4-hydroxy-6-hydroxymethyldihydropteridine diphosphokinase</fullName>
        <ecNumber evidence="2">2.7.6.3</ecNumber>
    </recommendedName>
</protein>
<dbReference type="GO" id="GO:0016301">
    <property type="term" value="F:kinase activity"/>
    <property type="evidence" value="ECO:0007669"/>
    <property type="project" value="UniProtKB-KW"/>
</dbReference>
<dbReference type="PANTHER" id="PTHR43071:SF1">
    <property type="entry name" value="2-AMINO-4-HYDROXY-6-HYDROXYMETHYLDIHYDROPTERIDINE PYROPHOSPHOKINASE"/>
    <property type="match status" value="1"/>
</dbReference>
<dbReference type="UniPathway" id="UPA00077">
    <property type="reaction ID" value="UER00155"/>
</dbReference>
<dbReference type="GO" id="GO:0005524">
    <property type="term" value="F:ATP binding"/>
    <property type="evidence" value="ECO:0007669"/>
    <property type="project" value="UniProtKB-KW"/>
</dbReference>
<keyword evidence="3" id="KW-0808">Transferase</keyword>
<feature type="domain" description="7,8-dihydro-6-hydroxymethylpterin-pyrophosphokinase" evidence="8">
    <location>
        <begin position="87"/>
        <end position="98"/>
    </location>
</feature>
<dbReference type="GO" id="GO:0046654">
    <property type="term" value="P:tetrahydrofolate biosynthetic process"/>
    <property type="evidence" value="ECO:0007669"/>
    <property type="project" value="UniProtKB-UniPathway"/>
</dbReference>
<evidence type="ECO:0000256" key="2">
    <source>
        <dbReference type="ARBA" id="ARBA00013253"/>
    </source>
</evidence>
<dbReference type="SUPFAM" id="SSF55083">
    <property type="entry name" value="6-hydroxymethyl-7,8-dihydropterin pyrophosphokinase, HPPK"/>
    <property type="match status" value="1"/>
</dbReference>
<evidence type="ECO:0000256" key="7">
    <source>
        <dbReference type="ARBA" id="ARBA00022909"/>
    </source>
</evidence>
<dbReference type="Pfam" id="PF01288">
    <property type="entry name" value="HPPK"/>
    <property type="match status" value="1"/>
</dbReference>
<dbReference type="PROSITE" id="PS00794">
    <property type="entry name" value="HPPK"/>
    <property type="match status" value="1"/>
</dbReference>
<comment type="pathway">
    <text evidence="1">Cofactor biosynthesis; tetrahydrofolate biosynthesis; 2-amino-4-hydroxy-6-hydroxymethyl-7,8-dihydropteridine diphosphate from 7,8-dihydroneopterin triphosphate: step 4/4.</text>
</comment>
<dbReference type="GO" id="GO:0003848">
    <property type="term" value="F:2-amino-4-hydroxy-6-hydroxymethyldihydropteridine diphosphokinase activity"/>
    <property type="evidence" value="ECO:0007669"/>
    <property type="project" value="UniProtKB-EC"/>
</dbReference>
<dbReference type="PANTHER" id="PTHR43071">
    <property type="entry name" value="2-AMINO-4-HYDROXY-6-HYDROXYMETHYLDIHYDROPTERIDINE PYROPHOSPHOKINASE"/>
    <property type="match status" value="1"/>
</dbReference>
<gene>
    <name evidence="9" type="primary">sulD_7</name>
    <name evidence="9" type="ORF">SDC9_55695</name>
</gene>
<keyword evidence="5" id="KW-0418">Kinase</keyword>
<dbReference type="AlphaFoldDB" id="A0A644X0P9"/>
<keyword evidence="4" id="KW-0547">Nucleotide-binding</keyword>
<reference evidence="9" key="1">
    <citation type="submission" date="2019-08" db="EMBL/GenBank/DDBJ databases">
        <authorList>
            <person name="Kucharzyk K."/>
            <person name="Murdoch R.W."/>
            <person name="Higgins S."/>
            <person name="Loffler F."/>
        </authorList>
    </citation>
    <scope>NUCLEOTIDE SEQUENCE</scope>
</reference>
<dbReference type="InterPro" id="IPR035907">
    <property type="entry name" value="Hppk_sf"/>
</dbReference>
<dbReference type="EMBL" id="VSSQ01001562">
    <property type="protein sequence ID" value="MPM09378.1"/>
    <property type="molecule type" value="Genomic_DNA"/>
</dbReference>
<comment type="caution">
    <text evidence="9">The sequence shown here is derived from an EMBL/GenBank/DDBJ whole genome shotgun (WGS) entry which is preliminary data.</text>
</comment>
<proteinExistence type="predicted"/>